<evidence type="ECO:0000313" key="2">
    <source>
        <dbReference type="Proteomes" id="UP000201337"/>
    </source>
</evidence>
<dbReference type="KEGG" id="vg:26683973"/>
<dbReference type="GeneID" id="26683973"/>
<keyword evidence="2" id="KW-1185">Reference proteome</keyword>
<dbReference type="RefSeq" id="YP_009221007.1">
    <property type="nucleotide sequence ID" value="NC_029042.1"/>
</dbReference>
<proteinExistence type="predicted"/>
<accession>A0A0N7CF64</accession>
<dbReference type="Proteomes" id="UP000201337">
    <property type="component" value="Segment"/>
</dbReference>
<name>A0A0N7CF64_9CAUD</name>
<gene>
    <name evidence="1" type="ORF">SP38_263</name>
</gene>
<reference evidence="1 2" key="1">
    <citation type="journal article" date="2016" name="Virus Genes">
        <title>Genomic characterization of Salmonella bacteriophages isolated from India.</title>
        <authorList>
            <person name="Karpe Y.A."/>
            <person name="Kanade G.D."/>
            <person name="Pingale K.D."/>
            <person name="Arankalle V.A."/>
            <person name="Banerjee K."/>
        </authorList>
    </citation>
    <scope>NUCLEOTIDE SEQUENCE [LARGE SCALE GENOMIC DNA]</scope>
</reference>
<organism evidence="1 2">
    <name type="scientific">Salmonella phage 38</name>
    <dbReference type="NCBI Taxonomy" id="1654891"/>
    <lineage>
        <taxon>Viruses</taxon>
        <taxon>Duplodnaviria</taxon>
        <taxon>Heunggongvirae</taxon>
        <taxon>Uroviricota</taxon>
        <taxon>Caudoviricetes</taxon>
        <taxon>Pantevenvirales</taxon>
        <taxon>Ackermannviridae</taxon>
        <taxon>Cvivirinae</taxon>
        <taxon>Kuttervirus</taxon>
        <taxon>Kuttervirus kv38</taxon>
    </lineage>
</organism>
<protein>
    <submittedName>
        <fullName evidence="1">Uncharacterized protein</fullName>
    </submittedName>
</protein>
<evidence type="ECO:0000313" key="1">
    <source>
        <dbReference type="EMBL" id="AKJ73865.1"/>
    </source>
</evidence>
<sequence>MFKLGVTDNKMITTTEAATSTSVISKPLNSELFNCFTFN</sequence>
<dbReference type="EMBL" id="KR296692">
    <property type="protein sequence ID" value="AKJ73865.1"/>
    <property type="molecule type" value="Genomic_DNA"/>
</dbReference>